<comment type="caution">
    <text evidence="1">The sequence shown here is derived from an EMBL/GenBank/DDBJ whole genome shotgun (WGS) entry which is preliminary data.</text>
</comment>
<evidence type="ECO:0000313" key="1">
    <source>
        <dbReference type="EMBL" id="KAJ8133217.1"/>
    </source>
</evidence>
<gene>
    <name evidence="1" type="ORF">O1611_g407</name>
</gene>
<name>A0ACC2K0Y0_9PEZI</name>
<accession>A0ACC2K0Y0</accession>
<sequence length="395" mass="44279">MAVVVSINGVGGLGQTAQIHLLPPDWRILCLDDILDHDSDLNVKLATAGWWWESSTDEFVTEIFKAATRRHSRAADAGSSHHRVAVLQCGAKMFEAVAVAMIAVKEKHEDLVAAKATFNTIVTKMGFPIPTEHHAILIKYHSNPNNAVELPYYAKSDPIGQDYEHYQAMLYRALEMQESAGEYNLVCVEPDQNSQRQTQDVIRRYLSSSKILPDLFKPTFERIKTIYALAGLSECGKSTVANMIHKAHGTSGARLKMSYFLDGASKELGHDIYSLSGERRAAALLRGLDAFGRHHWYLSTLTIESVHRYDSIASLKSYLGPLLQIIYIDTNEELRLERSGHPRLRLDKKDAAKKGRGTERVKEIADVVIDNNGPKESLEDALRAILQERERRLDC</sequence>
<proteinExistence type="predicted"/>
<evidence type="ECO:0000313" key="2">
    <source>
        <dbReference type="Proteomes" id="UP001153332"/>
    </source>
</evidence>
<dbReference type="EMBL" id="JAPUUL010000034">
    <property type="protein sequence ID" value="KAJ8133217.1"/>
    <property type="molecule type" value="Genomic_DNA"/>
</dbReference>
<reference evidence="1" key="1">
    <citation type="submission" date="2022-12" db="EMBL/GenBank/DDBJ databases">
        <title>Genome Sequence of Lasiodiplodia mahajangana.</title>
        <authorList>
            <person name="Buettner E."/>
        </authorList>
    </citation>
    <scope>NUCLEOTIDE SEQUENCE</scope>
    <source>
        <strain evidence="1">VT137</strain>
    </source>
</reference>
<organism evidence="1 2">
    <name type="scientific">Lasiodiplodia mahajangana</name>
    <dbReference type="NCBI Taxonomy" id="1108764"/>
    <lineage>
        <taxon>Eukaryota</taxon>
        <taxon>Fungi</taxon>
        <taxon>Dikarya</taxon>
        <taxon>Ascomycota</taxon>
        <taxon>Pezizomycotina</taxon>
        <taxon>Dothideomycetes</taxon>
        <taxon>Dothideomycetes incertae sedis</taxon>
        <taxon>Botryosphaeriales</taxon>
        <taxon>Botryosphaeriaceae</taxon>
        <taxon>Lasiodiplodia</taxon>
    </lineage>
</organism>
<protein>
    <submittedName>
        <fullName evidence="1">Uncharacterized protein</fullName>
    </submittedName>
</protein>
<keyword evidence="2" id="KW-1185">Reference proteome</keyword>
<dbReference type="Proteomes" id="UP001153332">
    <property type="component" value="Unassembled WGS sequence"/>
</dbReference>